<dbReference type="PROSITE" id="PS50088">
    <property type="entry name" value="ANK_REPEAT"/>
    <property type="match status" value="1"/>
</dbReference>
<evidence type="ECO:0000256" key="3">
    <source>
        <dbReference type="PROSITE-ProRule" id="PRU00023"/>
    </source>
</evidence>
<evidence type="ECO:0000256" key="2">
    <source>
        <dbReference type="ARBA" id="ARBA00023043"/>
    </source>
</evidence>
<dbReference type="Proteomes" id="UP000324907">
    <property type="component" value="Unassembled WGS sequence"/>
</dbReference>
<sequence>MWTSCGCCSDRGASVDPANRDGMTALILASRRGHVDIVRLLLDRGASVDSTDNKGMDALACCSCSECQTLLRGSERLQQWHRRHSLVTWGHAAVRQRLRSALACHRRESWK</sequence>
<reference evidence="4 5" key="1">
    <citation type="submission" date="2019-07" db="EMBL/GenBank/DDBJ databases">
        <title>Genomes of Cafeteria roenbergensis.</title>
        <authorList>
            <person name="Fischer M.G."/>
            <person name="Hackl T."/>
            <person name="Roman M."/>
        </authorList>
    </citation>
    <scope>NUCLEOTIDE SEQUENCE [LARGE SCALE GENOMIC DNA]</scope>
    <source>
        <strain evidence="4 5">RCC970-E3</strain>
    </source>
</reference>
<evidence type="ECO:0000313" key="4">
    <source>
        <dbReference type="EMBL" id="KAA0160130.1"/>
    </source>
</evidence>
<accession>A0A5A8D7A7</accession>
<dbReference type="SMART" id="SM00248">
    <property type="entry name" value="ANK"/>
    <property type="match status" value="1"/>
</dbReference>
<comment type="caution">
    <text evidence="4">The sequence shown here is derived from an EMBL/GenBank/DDBJ whole genome shotgun (WGS) entry which is preliminary data.</text>
</comment>
<dbReference type="PROSITE" id="PS50297">
    <property type="entry name" value="ANK_REP_REGION"/>
    <property type="match status" value="1"/>
</dbReference>
<keyword evidence="1" id="KW-0677">Repeat</keyword>
<name>A0A5A8D7A7_CAFRO</name>
<gene>
    <name evidence="4" type="ORF">FNF28_05558</name>
</gene>
<organism evidence="4 5">
    <name type="scientific">Cafeteria roenbergensis</name>
    <name type="common">Marine flagellate</name>
    <dbReference type="NCBI Taxonomy" id="33653"/>
    <lineage>
        <taxon>Eukaryota</taxon>
        <taxon>Sar</taxon>
        <taxon>Stramenopiles</taxon>
        <taxon>Bigyra</taxon>
        <taxon>Opalozoa</taxon>
        <taxon>Bicosoecida</taxon>
        <taxon>Cafeteriaceae</taxon>
        <taxon>Cafeteria</taxon>
    </lineage>
</organism>
<dbReference type="AlphaFoldDB" id="A0A5A8D7A7"/>
<keyword evidence="2 3" id="KW-0040">ANK repeat</keyword>
<evidence type="ECO:0000256" key="1">
    <source>
        <dbReference type="ARBA" id="ARBA00022737"/>
    </source>
</evidence>
<protein>
    <submittedName>
        <fullName evidence="4">Uncharacterized protein</fullName>
    </submittedName>
</protein>
<proteinExistence type="predicted"/>
<dbReference type="InterPro" id="IPR002110">
    <property type="entry name" value="Ankyrin_rpt"/>
</dbReference>
<evidence type="ECO:0000313" key="5">
    <source>
        <dbReference type="Proteomes" id="UP000324907"/>
    </source>
</evidence>
<dbReference type="PANTHER" id="PTHR24171">
    <property type="entry name" value="ANKYRIN REPEAT DOMAIN-CONTAINING PROTEIN 39-RELATED"/>
    <property type="match status" value="1"/>
</dbReference>
<dbReference type="EMBL" id="VLTL01000114">
    <property type="protein sequence ID" value="KAA0160130.1"/>
    <property type="molecule type" value="Genomic_DNA"/>
</dbReference>
<dbReference type="Pfam" id="PF12796">
    <property type="entry name" value="Ank_2"/>
    <property type="match status" value="1"/>
</dbReference>
<feature type="repeat" description="ANK" evidence="3">
    <location>
        <begin position="21"/>
        <end position="53"/>
    </location>
</feature>
<dbReference type="SUPFAM" id="SSF48403">
    <property type="entry name" value="Ankyrin repeat"/>
    <property type="match status" value="1"/>
</dbReference>
<dbReference type="InterPro" id="IPR036770">
    <property type="entry name" value="Ankyrin_rpt-contain_sf"/>
</dbReference>
<dbReference type="Gene3D" id="1.25.40.20">
    <property type="entry name" value="Ankyrin repeat-containing domain"/>
    <property type="match status" value="1"/>
</dbReference>